<dbReference type="InterPro" id="IPR032675">
    <property type="entry name" value="LRR_dom_sf"/>
</dbReference>
<evidence type="ECO:0000259" key="9">
    <source>
        <dbReference type="Pfam" id="PF18052"/>
    </source>
</evidence>
<feature type="domain" description="Disease resistance protein winged helix" evidence="10">
    <location>
        <begin position="357"/>
        <end position="428"/>
    </location>
</feature>
<organism evidence="12 13">
    <name type="scientific">Panicum virgatum</name>
    <name type="common">Blackwell switchgrass</name>
    <dbReference type="NCBI Taxonomy" id="38727"/>
    <lineage>
        <taxon>Eukaryota</taxon>
        <taxon>Viridiplantae</taxon>
        <taxon>Streptophyta</taxon>
        <taxon>Embryophyta</taxon>
        <taxon>Tracheophyta</taxon>
        <taxon>Spermatophyta</taxon>
        <taxon>Magnoliopsida</taxon>
        <taxon>Liliopsida</taxon>
        <taxon>Poales</taxon>
        <taxon>Poaceae</taxon>
        <taxon>PACMAD clade</taxon>
        <taxon>Panicoideae</taxon>
        <taxon>Panicodae</taxon>
        <taxon>Paniceae</taxon>
        <taxon>Panicinae</taxon>
        <taxon>Panicum</taxon>
        <taxon>Panicum sect. Hiantes</taxon>
    </lineage>
</organism>
<sequence>MIEGEYKLQKGVKRKIRFLKDELTSMQTLLVKLADKEERLDEQVKDWRNKVRELSYDIEDCIDLFIHKMSKGDHAATNLVKKTSRKIKKIWSRHKIANLIEELESRLQEESDRRMRYKFDELATLFTEAKRLVGTDGPREKIIEWLKEDDGFGRQLKVVSIVGFGGLGKTTLASKVYEKIKGQFDCSCFVPVSRNPNVAKILADMLKELGSCVDPSDDERQLINKLRAFLQDKRYFVIVDDIWSTEAWKLVKSALPENNLNSRIIATTRIINVATSCCSSLKGYVHNIQPLSNEHSQKLFFKRYRSLLAGKSNIDQWEKVHNSTSSTFSHQGMRDILLLSYYDLPHHLKTCLLYLSMYPEDYRIGREELIWRWIAEGFVTEVKGQTADQVAENYFNELVNRSLILPVRIRYDGWVHACRMHDMVLELIISLSAEENFASIVEGQQSYNGGDNKIRRLSVQSKHLGDEVMQEIMDKWSQVRSISFYGCEEQGIPHLHKLHSLRVLVFHYSNCLGNQHIKYIGSIFQLKFLSIHSLHITELPEDIGDLHHLQTLDISDSGITKLPKSIGRLQRLLRLLVDNRVELPNEIGDLQALQELTPTWNLSIKLMEALRRLPKLKKVGMHLTAKERVGHDTGRYKEALKSSLAALGKHGLQSLYIFNCEFMEEELMDILCRIVPCLQKLIVDGHSITQLPEQMASLVNLTYLSLRVARIKHEDLCILGDIPALVFSSLHVLHTPDERLTIGSQQFRCLQEFVFHNYGYRGGLEMLFLQDAMPELRRLHLYFAAQEKESKMGFEFCFEHLASLEHINVNISHYGATRSRVEAAEAAVRNAVSIHPGRPTLHLCVLGDTITISSEWTGTSCLNCVMCSTRT</sequence>
<feature type="domain" description="Disease resistance N-terminal" evidence="9">
    <location>
        <begin position="2"/>
        <end position="81"/>
    </location>
</feature>
<dbReference type="GO" id="GO:0009626">
    <property type="term" value="P:plant-type hypersensitive response"/>
    <property type="evidence" value="ECO:0007669"/>
    <property type="project" value="UniProtKB-ARBA"/>
</dbReference>
<evidence type="ECO:0000256" key="6">
    <source>
        <dbReference type="ARBA" id="ARBA00023054"/>
    </source>
</evidence>
<dbReference type="InterPro" id="IPR041118">
    <property type="entry name" value="Rx_N"/>
</dbReference>
<dbReference type="Pfam" id="PF00931">
    <property type="entry name" value="NB-ARC"/>
    <property type="match status" value="1"/>
</dbReference>
<dbReference type="Gene3D" id="3.80.10.10">
    <property type="entry name" value="Ribonuclease Inhibitor"/>
    <property type="match status" value="1"/>
</dbReference>
<evidence type="ECO:0000313" key="12">
    <source>
        <dbReference type="EMBL" id="KAG2621614.1"/>
    </source>
</evidence>
<dbReference type="FunFam" id="3.40.50.300:FF:001091">
    <property type="entry name" value="Probable disease resistance protein At1g61300"/>
    <property type="match status" value="1"/>
</dbReference>
<dbReference type="GO" id="GO:0043531">
    <property type="term" value="F:ADP binding"/>
    <property type="evidence" value="ECO:0007669"/>
    <property type="project" value="InterPro"/>
</dbReference>
<evidence type="ECO:0000256" key="4">
    <source>
        <dbReference type="ARBA" id="ARBA00022741"/>
    </source>
</evidence>
<evidence type="ECO:0000259" key="10">
    <source>
        <dbReference type="Pfam" id="PF23559"/>
    </source>
</evidence>
<comment type="similarity">
    <text evidence="1">Belongs to the disease resistance NB-LRR family.</text>
</comment>
<dbReference type="Gene3D" id="1.10.10.10">
    <property type="entry name" value="Winged helix-like DNA-binding domain superfamily/Winged helix DNA-binding domain"/>
    <property type="match status" value="1"/>
</dbReference>
<dbReference type="InterPro" id="IPR044974">
    <property type="entry name" value="Disease_R_plants"/>
</dbReference>
<dbReference type="Gene3D" id="3.40.50.300">
    <property type="entry name" value="P-loop containing nucleotide triphosphate hydrolases"/>
    <property type="match status" value="1"/>
</dbReference>
<dbReference type="GO" id="GO:0042742">
    <property type="term" value="P:defense response to bacterium"/>
    <property type="evidence" value="ECO:0007669"/>
    <property type="project" value="UniProtKB-ARBA"/>
</dbReference>
<dbReference type="InterPro" id="IPR027417">
    <property type="entry name" value="P-loop_NTPase"/>
</dbReference>
<dbReference type="Proteomes" id="UP000823388">
    <property type="component" value="Chromosome 3N"/>
</dbReference>
<dbReference type="AlphaFoldDB" id="A0A8T0UL76"/>
<dbReference type="InterPro" id="IPR002182">
    <property type="entry name" value="NB-ARC"/>
</dbReference>
<dbReference type="EMBL" id="CM029042">
    <property type="protein sequence ID" value="KAG2621614.1"/>
    <property type="molecule type" value="Genomic_DNA"/>
</dbReference>
<accession>A0A8T0UL76</accession>
<evidence type="ECO:0000313" key="13">
    <source>
        <dbReference type="Proteomes" id="UP000823388"/>
    </source>
</evidence>
<comment type="caution">
    <text evidence="12">The sequence shown here is derived from an EMBL/GenBank/DDBJ whole genome shotgun (WGS) entry which is preliminary data.</text>
</comment>
<reference evidence="12 13" key="1">
    <citation type="submission" date="2020-05" db="EMBL/GenBank/DDBJ databases">
        <title>WGS assembly of Panicum virgatum.</title>
        <authorList>
            <person name="Lovell J.T."/>
            <person name="Jenkins J."/>
            <person name="Shu S."/>
            <person name="Juenger T.E."/>
            <person name="Schmutz J."/>
        </authorList>
    </citation>
    <scope>NUCLEOTIDE SEQUENCE [LARGE SCALE GENOMIC DNA]</scope>
    <source>
        <strain evidence="13">cv. AP13</strain>
    </source>
</reference>
<dbReference type="Pfam" id="PF23559">
    <property type="entry name" value="WHD_DRP"/>
    <property type="match status" value="1"/>
</dbReference>
<keyword evidence="4" id="KW-0547">Nucleotide-binding</keyword>
<feature type="coiled-coil region" evidence="7">
    <location>
        <begin position="93"/>
        <end position="120"/>
    </location>
</feature>
<dbReference type="PANTHER" id="PTHR23155">
    <property type="entry name" value="DISEASE RESISTANCE PROTEIN RP"/>
    <property type="match status" value="1"/>
</dbReference>
<keyword evidence="3" id="KW-0677">Repeat</keyword>
<dbReference type="Gene3D" id="1.20.5.4130">
    <property type="match status" value="1"/>
</dbReference>
<dbReference type="CDD" id="cd14798">
    <property type="entry name" value="RX-CC_like"/>
    <property type="match status" value="1"/>
</dbReference>
<keyword evidence="13" id="KW-1185">Reference proteome</keyword>
<feature type="coiled-coil region" evidence="7">
    <location>
        <begin position="26"/>
        <end position="57"/>
    </location>
</feature>
<evidence type="ECO:0000256" key="1">
    <source>
        <dbReference type="ARBA" id="ARBA00008894"/>
    </source>
</evidence>
<protein>
    <submittedName>
        <fullName evidence="12">Uncharacterized protein</fullName>
    </submittedName>
</protein>
<dbReference type="Pfam" id="PF23598">
    <property type="entry name" value="LRR_14"/>
    <property type="match status" value="1"/>
</dbReference>
<feature type="domain" description="NB-ARC" evidence="8">
    <location>
        <begin position="139"/>
        <end position="301"/>
    </location>
</feature>
<dbReference type="PANTHER" id="PTHR23155:SF1228">
    <property type="entry name" value="NB-ARC DOMAIN CONTAINING PROTEIN, EXPRESSED"/>
    <property type="match status" value="1"/>
</dbReference>
<dbReference type="InterPro" id="IPR055414">
    <property type="entry name" value="LRR_R13L4/SHOC2-like"/>
</dbReference>
<dbReference type="InterPro" id="IPR058922">
    <property type="entry name" value="WHD_DRP"/>
</dbReference>
<dbReference type="PRINTS" id="PR00364">
    <property type="entry name" value="DISEASERSIST"/>
</dbReference>
<dbReference type="FunFam" id="1.10.10.10:FF:000322">
    <property type="entry name" value="Probable disease resistance protein At1g63360"/>
    <property type="match status" value="1"/>
</dbReference>
<dbReference type="InterPro" id="IPR036388">
    <property type="entry name" value="WH-like_DNA-bd_sf"/>
</dbReference>
<feature type="domain" description="Disease resistance R13L4/SHOC-2-like LRR" evidence="11">
    <location>
        <begin position="478"/>
        <end position="841"/>
    </location>
</feature>
<evidence type="ECO:0000256" key="7">
    <source>
        <dbReference type="SAM" id="Coils"/>
    </source>
</evidence>
<name>A0A8T0UL76_PANVG</name>
<dbReference type="SUPFAM" id="SSF52540">
    <property type="entry name" value="P-loop containing nucleoside triphosphate hydrolases"/>
    <property type="match status" value="1"/>
</dbReference>
<keyword evidence="2" id="KW-0433">Leucine-rich repeat</keyword>
<dbReference type="GO" id="GO:0002758">
    <property type="term" value="P:innate immune response-activating signaling pathway"/>
    <property type="evidence" value="ECO:0007669"/>
    <property type="project" value="UniProtKB-ARBA"/>
</dbReference>
<keyword evidence="6 7" id="KW-0175">Coiled coil</keyword>
<dbReference type="Pfam" id="PF18052">
    <property type="entry name" value="Rx_N"/>
    <property type="match status" value="1"/>
</dbReference>
<evidence type="ECO:0000256" key="3">
    <source>
        <dbReference type="ARBA" id="ARBA00022737"/>
    </source>
</evidence>
<evidence type="ECO:0000256" key="5">
    <source>
        <dbReference type="ARBA" id="ARBA00022821"/>
    </source>
</evidence>
<gene>
    <name evidence="12" type="ORF">PVAP13_3NG316300</name>
</gene>
<evidence type="ECO:0000256" key="2">
    <source>
        <dbReference type="ARBA" id="ARBA00022614"/>
    </source>
</evidence>
<evidence type="ECO:0000259" key="8">
    <source>
        <dbReference type="Pfam" id="PF00931"/>
    </source>
</evidence>
<evidence type="ECO:0000259" key="11">
    <source>
        <dbReference type="Pfam" id="PF23598"/>
    </source>
</evidence>
<proteinExistence type="inferred from homology"/>
<dbReference type="InterPro" id="IPR038005">
    <property type="entry name" value="RX-like_CC"/>
</dbReference>
<dbReference type="SUPFAM" id="SSF52058">
    <property type="entry name" value="L domain-like"/>
    <property type="match status" value="1"/>
</dbReference>
<keyword evidence="5" id="KW-0611">Plant defense</keyword>